<proteinExistence type="predicted"/>
<dbReference type="AlphaFoldDB" id="A0A7C9EGX7"/>
<evidence type="ECO:0000313" key="2">
    <source>
        <dbReference type="EMBL" id="MBA4665483.1"/>
    </source>
</evidence>
<keyword evidence="1" id="KW-0812">Transmembrane</keyword>
<reference evidence="2" key="2">
    <citation type="submission" date="2020-07" db="EMBL/GenBank/DDBJ databases">
        <authorList>
            <person name="Vera ALvarez R."/>
            <person name="Arias-Moreno D.M."/>
            <person name="Jimenez-Jacinto V."/>
            <person name="Jimenez-Bremont J.F."/>
            <person name="Swaminathan K."/>
            <person name="Moose S.P."/>
            <person name="Guerrero-Gonzalez M.L."/>
            <person name="Marino-Ramirez L."/>
            <person name="Landsman D."/>
            <person name="Rodriguez-Kessler M."/>
            <person name="Delgado-Sanchez P."/>
        </authorList>
    </citation>
    <scope>NUCLEOTIDE SEQUENCE</scope>
    <source>
        <tissue evidence="2">Cladode</tissue>
    </source>
</reference>
<name>A0A7C9EGX7_OPUST</name>
<keyword evidence="1" id="KW-1133">Transmembrane helix</keyword>
<dbReference type="EMBL" id="GISG01227408">
    <property type="protein sequence ID" value="MBA4665483.1"/>
    <property type="molecule type" value="Transcribed_RNA"/>
</dbReference>
<protein>
    <submittedName>
        <fullName evidence="2">Uncharacterized protein</fullName>
    </submittedName>
</protein>
<feature type="transmembrane region" description="Helical" evidence="1">
    <location>
        <begin position="101"/>
        <end position="119"/>
    </location>
</feature>
<accession>A0A7C9EGX7</accession>
<organism evidence="2">
    <name type="scientific">Opuntia streptacantha</name>
    <name type="common">Prickly pear cactus</name>
    <name type="synonym">Opuntia cardona</name>
    <dbReference type="NCBI Taxonomy" id="393608"/>
    <lineage>
        <taxon>Eukaryota</taxon>
        <taxon>Viridiplantae</taxon>
        <taxon>Streptophyta</taxon>
        <taxon>Embryophyta</taxon>
        <taxon>Tracheophyta</taxon>
        <taxon>Spermatophyta</taxon>
        <taxon>Magnoliopsida</taxon>
        <taxon>eudicotyledons</taxon>
        <taxon>Gunneridae</taxon>
        <taxon>Pentapetalae</taxon>
        <taxon>Caryophyllales</taxon>
        <taxon>Cactineae</taxon>
        <taxon>Cactaceae</taxon>
        <taxon>Opuntioideae</taxon>
        <taxon>Opuntia</taxon>
    </lineage>
</organism>
<sequence length="120" mass="14136">MEPLLLGSCHSEYYLGVVIYSESTFTSRCIRLSYYLVIISTTVRKSKIFFVCLLTRPFCFRCFAKHLFVSTRNCLLSSPPQNIPPFKRLVFYLPPTFHSSVWFLLLFIDYSYLFHVILLI</sequence>
<evidence type="ECO:0000256" key="1">
    <source>
        <dbReference type="SAM" id="Phobius"/>
    </source>
</evidence>
<keyword evidence="1" id="KW-0472">Membrane</keyword>
<reference evidence="2" key="1">
    <citation type="journal article" date="2013" name="J. Plant Res.">
        <title>Effect of fungi and light on seed germination of three Opuntia species from semiarid lands of central Mexico.</title>
        <authorList>
            <person name="Delgado-Sanchez P."/>
            <person name="Jimenez-Bremont J.F."/>
            <person name="Guerrero-Gonzalez Mde L."/>
            <person name="Flores J."/>
        </authorList>
    </citation>
    <scope>NUCLEOTIDE SEQUENCE</scope>
    <source>
        <tissue evidence="2">Cladode</tissue>
    </source>
</reference>